<dbReference type="FunFam" id="3.30.2350.10:FF:000011">
    <property type="entry name" value="tRNA pseudouridine synthase B"/>
    <property type="match status" value="1"/>
</dbReference>
<keyword evidence="9" id="KW-1185">Reference proteome</keyword>
<organism evidence="8 9">
    <name type="scientific">Lactococcus fujiensis JCM 16395</name>
    <dbReference type="NCBI Taxonomy" id="1291764"/>
    <lineage>
        <taxon>Bacteria</taxon>
        <taxon>Bacillati</taxon>
        <taxon>Bacillota</taxon>
        <taxon>Bacilli</taxon>
        <taxon>Lactobacillales</taxon>
        <taxon>Streptococcaceae</taxon>
        <taxon>Lactococcus</taxon>
    </lineage>
</organism>
<dbReference type="PANTHER" id="PTHR13767:SF2">
    <property type="entry name" value="PSEUDOURIDYLATE SYNTHASE TRUB1"/>
    <property type="match status" value="1"/>
</dbReference>
<dbReference type="GO" id="GO:1990481">
    <property type="term" value="P:mRNA pseudouridine synthesis"/>
    <property type="evidence" value="ECO:0007669"/>
    <property type="project" value="TreeGrafter"/>
</dbReference>
<feature type="domain" description="tRNA pseudouridylate synthase B C-terminal" evidence="7">
    <location>
        <begin position="185"/>
        <end position="243"/>
    </location>
</feature>
<dbReference type="GO" id="GO:0031119">
    <property type="term" value="P:tRNA pseudouridine synthesis"/>
    <property type="evidence" value="ECO:0007669"/>
    <property type="project" value="UniProtKB-UniRule"/>
</dbReference>
<protein>
    <recommendedName>
        <fullName evidence="5">tRNA pseudouridine synthase B</fullName>
        <ecNumber evidence="5">5.4.99.25</ecNumber>
    </recommendedName>
    <alternativeName>
        <fullName evidence="5">tRNA pseudouridine(55) synthase</fullName>
        <shortName evidence="5">Psi55 synthase</shortName>
    </alternativeName>
    <alternativeName>
        <fullName evidence="5">tRNA pseudouridylate synthase</fullName>
    </alternativeName>
    <alternativeName>
        <fullName evidence="5">tRNA-uridine isomerase</fullName>
    </alternativeName>
</protein>
<dbReference type="InterPro" id="IPR020103">
    <property type="entry name" value="PsdUridine_synth_cat_dom_sf"/>
</dbReference>
<proteinExistence type="inferred from homology"/>
<evidence type="ECO:0000259" key="6">
    <source>
        <dbReference type="Pfam" id="PF01509"/>
    </source>
</evidence>
<evidence type="ECO:0000256" key="2">
    <source>
        <dbReference type="ARBA" id="ARBA00005642"/>
    </source>
</evidence>
<dbReference type="Pfam" id="PF01509">
    <property type="entry name" value="TruB_N"/>
    <property type="match status" value="1"/>
</dbReference>
<dbReference type="PANTHER" id="PTHR13767">
    <property type="entry name" value="TRNA-PSEUDOURIDINE SYNTHASE"/>
    <property type="match status" value="1"/>
</dbReference>
<dbReference type="InterPro" id="IPR014780">
    <property type="entry name" value="tRNA_psdUridine_synth_TruB"/>
</dbReference>
<feature type="active site" description="Nucleophile" evidence="5">
    <location>
        <position position="43"/>
    </location>
</feature>
<dbReference type="InterPro" id="IPR002501">
    <property type="entry name" value="PsdUridine_synth_N"/>
</dbReference>
<comment type="similarity">
    <text evidence="2 5">Belongs to the pseudouridine synthase TruB family. Type 1 subfamily.</text>
</comment>
<evidence type="ECO:0000259" key="7">
    <source>
        <dbReference type="Pfam" id="PF16198"/>
    </source>
</evidence>
<evidence type="ECO:0000313" key="9">
    <source>
        <dbReference type="Proteomes" id="UP000218181"/>
    </source>
</evidence>
<comment type="catalytic activity">
    <reaction evidence="1 5">
        <text>uridine(55) in tRNA = pseudouridine(55) in tRNA</text>
        <dbReference type="Rhea" id="RHEA:42532"/>
        <dbReference type="Rhea" id="RHEA-COMP:10101"/>
        <dbReference type="Rhea" id="RHEA-COMP:10102"/>
        <dbReference type="ChEBI" id="CHEBI:65314"/>
        <dbReference type="ChEBI" id="CHEBI:65315"/>
        <dbReference type="EC" id="5.4.99.25"/>
    </reaction>
</comment>
<evidence type="ECO:0000313" key="8">
    <source>
        <dbReference type="EMBL" id="PCR99491.1"/>
    </source>
</evidence>
<accession>A0A2A5RJW7</accession>
<dbReference type="EMBL" id="JXJU01000008">
    <property type="protein sequence ID" value="PCR99491.1"/>
    <property type="molecule type" value="Genomic_DNA"/>
</dbReference>
<gene>
    <name evidence="5" type="primary">truB</name>
    <name evidence="8" type="ORF">RT41_GL001867</name>
</gene>
<dbReference type="HAMAP" id="MF_01080">
    <property type="entry name" value="TruB_bact"/>
    <property type="match status" value="1"/>
</dbReference>
<dbReference type="Pfam" id="PF16198">
    <property type="entry name" value="TruB_C_2"/>
    <property type="match status" value="1"/>
</dbReference>
<dbReference type="InterPro" id="IPR032819">
    <property type="entry name" value="TruB_C"/>
</dbReference>
<dbReference type="NCBIfam" id="TIGR00431">
    <property type="entry name" value="TruB"/>
    <property type="match status" value="1"/>
</dbReference>
<dbReference type="SUPFAM" id="SSF55120">
    <property type="entry name" value="Pseudouridine synthase"/>
    <property type="match status" value="1"/>
</dbReference>
<evidence type="ECO:0000256" key="3">
    <source>
        <dbReference type="ARBA" id="ARBA00022694"/>
    </source>
</evidence>
<reference evidence="8 9" key="1">
    <citation type="submission" date="2014-12" db="EMBL/GenBank/DDBJ databases">
        <title>Draft genome sequences of 10 type strains of Lactococcus.</title>
        <authorList>
            <person name="Sun Z."/>
            <person name="Zhong Z."/>
            <person name="Liu W."/>
            <person name="Zhang W."/>
            <person name="Zhang H."/>
        </authorList>
    </citation>
    <scope>NUCLEOTIDE SEQUENCE [LARGE SCALE GENOMIC DNA]</scope>
    <source>
        <strain evidence="8 9">JCM 16395</strain>
    </source>
</reference>
<dbReference type="Proteomes" id="UP000218181">
    <property type="component" value="Unassembled WGS sequence"/>
</dbReference>
<dbReference type="STRING" id="1291764.GCA_001311235_01625"/>
<evidence type="ECO:0000256" key="4">
    <source>
        <dbReference type="ARBA" id="ARBA00023235"/>
    </source>
</evidence>
<dbReference type="GO" id="GO:0003723">
    <property type="term" value="F:RNA binding"/>
    <property type="evidence" value="ECO:0007669"/>
    <property type="project" value="InterPro"/>
</dbReference>
<dbReference type="AlphaFoldDB" id="A0A2A5RJW7"/>
<feature type="domain" description="Pseudouridine synthase II N-terminal" evidence="6">
    <location>
        <begin position="28"/>
        <end position="184"/>
    </location>
</feature>
<comment type="caution">
    <text evidence="8">The sequence shown here is derived from an EMBL/GenBank/DDBJ whole genome shotgun (WGS) entry which is preliminary data.</text>
</comment>
<dbReference type="CDD" id="cd02573">
    <property type="entry name" value="PseudoU_synth_EcTruB"/>
    <property type="match status" value="1"/>
</dbReference>
<evidence type="ECO:0000256" key="5">
    <source>
        <dbReference type="HAMAP-Rule" id="MF_01080"/>
    </source>
</evidence>
<keyword evidence="3 5" id="KW-0819">tRNA processing</keyword>
<name>A0A2A5RJW7_9LACT</name>
<sequence>MMNENLNGILNVYKEAGWTSFDVVAKLRGLLKTKKIGHGGTLDPEVTGVLPIAVGKATRLLEYMEAAGKVYEGEVTLGFSTDTEDAQGKIISKSPLENEIPASEIDTAMEKFVGLIQQTPPMYSAVKINGKKLYEYARQGVTIDRPKRTINIHEFVRTSPVVYDSVNKTESFTFRVSCSKGTYVRTLSVDLAKALGLEGHMSKLQRTAANGLKIEEAVTLEQIESYRDTGKLSELIYPIGYAVSDLPQIDLSLDQMEAARVGKKFSEAEFTKLSALKAERFAALYDGKLVAVYMRHPEKEGIWKPNKVFG</sequence>
<dbReference type="GO" id="GO:0160148">
    <property type="term" value="F:tRNA pseudouridine(55) synthase activity"/>
    <property type="evidence" value="ECO:0007669"/>
    <property type="project" value="UniProtKB-EC"/>
</dbReference>
<keyword evidence="4 5" id="KW-0413">Isomerase</keyword>
<dbReference type="Gene3D" id="3.30.2350.10">
    <property type="entry name" value="Pseudouridine synthase"/>
    <property type="match status" value="1"/>
</dbReference>
<dbReference type="EC" id="5.4.99.25" evidence="5"/>
<evidence type="ECO:0000256" key="1">
    <source>
        <dbReference type="ARBA" id="ARBA00000385"/>
    </source>
</evidence>
<comment type="function">
    <text evidence="5">Responsible for synthesis of pseudouridine from uracil-55 in the psi GC loop of transfer RNAs.</text>
</comment>